<dbReference type="InterPro" id="IPR036907">
    <property type="entry name" value="5'-Nucleotdase_C_sf"/>
</dbReference>
<organism evidence="6 7">
    <name type="scientific">Mesomycoplasma neurolyticum</name>
    <dbReference type="NCBI Taxonomy" id="2120"/>
    <lineage>
        <taxon>Bacteria</taxon>
        <taxon>Bacillati</taxon>
        <taxon>Mycoplasmatota</taxon>
        <taxon>Mycoplasmoidales</taxon>
        <taxon>Metamycoplasmataceae</taxon>
        <taxon>Mesomycoplasma</taxon>
    </lineage>
</organism>
<dbReference type="GO" id="GO:0046872">
    <property type="term" value="F:metal ion binding"/>
    <property type="evidence" value="ECO:0007669"/>
    <property type="project" value="InterPro"/>
</dbReference>
<feature type="chain" id="PRO_5018808800" evidence="2">
    <location>
        <begin position="21"/>
        <end position="716"/>
    </location>
</feature>
<dbReference type="Pfam" id="PF02872">
    <property type="entry name" value="5_nucleotid_C"/>
    <property type="match status" value="1"/>
</dbReference>
<feature type="domain" description="5'-Nucleotidase C-terminal" evidence="5">
    <location>
        <begin position="481"/>
        <end position="646"/>
    </location>
</feature>
<dbReference type="Gene3D" id="3.60.21.10">
    <property type="match status" value="1"/>
</dbReference>
<dbReference type="AlphaFoldDB" id="A0A449A4B3"/>
<dbReference type="Pfam" id="PF00149">
    <property type="entry name" value="Metallophos"/>
    <property type="match status" value="1"/>
</dbReference>
<protein>
    <submittedName>
        <fullName evidence="6">Bifunctional 2',3'-cyclic nucleotide 2'-phosphodiesterase/3'-nucleotidase protein</fullName>
    </submittedName>
</protein>
<evidence type="ECO:0000313" key="7">
    <source>
        <dbReference type="Proteomes" id="UP000289440"/>
    </source>
</evidence>
<feature type="compositionally biased region" description="Basic and acidic residues" evidence="3">
    <location>
        <begin position="90"/>
        <end position="105"/>
    </location>
</feature>
<dbReference type="PANTHER" id="PTHR11575">
    <property type="entry name" value="5'-NUCLEOTIDASE-RELATED"/>
    <property type="match status" value="1"/>
</dbReference>
<dbReference type="PROSITE" id="PS51257">
    <property type="entry name" value="PROKAR_LIPOPROTEIN"/>
    <property type="match status" value="1"/>
</dbReference>
<evidence type="ECO:0000256" key="1">
    <source>
        <dbReference type="ARBA" id="ARBA00022729"/>
    </source>
</evidence>
<reference evidence="6 7" key="1">
    <citation type="submission" date="2019-01" db="EMBL/GenBank/DDBJ databases">
        <authorList>
            <consortium name="Pathogen Informatics"/>
        </authorList>
    </citation>
    <scope>NUCLEOTIDE SEQUENCE [LARGE SCALE GENOMIC DNA]</scope>
    <source>
        <strain evidence="6 7">NCTC10166</strain>
    </source>
</reference>
<dbReference type="SUPFAM" id="SSF56300">
    <property type="entry name" value="Metallo-dependent phosphatases"/>
    <property type="match status" value="1"/>
</dbReference>
<dbReference type="InterPro" id="IPR008334">
    <property type="entry name" value="5'-Nucleotdase_C"/>
</dbReference>
<keyword evidence="1 2" id="KW-0732">Signal</keyword>
<keyword evidence="2" id="KW-0547">Nucleotide-binding</keyword>
<dbReference type="OrthoDB" id="9801679at2"/>
<sequence length="716" mass="81551">MKRKLKKSLLLLSATLPTMALVTTVVSCNNEYKEDSKELKQTRDLYFTTLDKYNENIEKFSKEYAEEFAKIDGLDKEIKKIEETNSSETDESKKNENTKKIKEKKGELSSKKEKLYSLLKTLNNVIKPLEKELDETLVKLRILEKDSRFKTIRIFHTNDEHGRLKTDFGKYNKYSGMQGVNNFVDDKTFDLLLSSGDLIQGLPLSDSDKGETITYIAKLMNYDSIAVGNHEFDYDLPQILKLNSSNSKKDENSLLNEEGTPFISANIYYKESAGEDKKDKRVFKPYKLKTLKNGLEVAIIGITTPDTVYTSHPDHSKDVVFKDPKTEAEKVIAEIKKDHPNVKLIIATVHLGVARNQIDWSSESLKDIKDLSLILDGHSHTKVPLEYDKSKITQTEAYTKYLGDISLIVDTKTKKIIKVQQHLRDINQVIYSKVSFIDKLIEKLEIEFNNKYDVLAFKLSKDLTHIGEFNIGETKYNLGRTQPSELGVIFSNALGYEFVNNVYQAQKDNEKFKTSPATLDNTIVLTNSGNIRTNLEKGDVKLSKMLEVNPFGNRIKAVKLKGSVILEVFKSSASRGTEGGFGQWSSNVSYKMTVSPETDKSKGANFKYTLDEDSIKINDKALDLNKNYYLVSNDFIFDGGDKYSVLDIRKEENKTKLDVVYEGGSLFEEVNKYIKMFAADNIEDTAKNKPFAQVIKDFNLDDIKKKQVVVFPETKK</sequence>
<name>A0A449A4B3_9BACT</name>
<accession>A0A449A4B3</accession>
<evidence type="ECO:0000259" key="4">
    <source>
        <dbReference type="Pfam" id="PF00149"/>
    </source>
</evidence>
<dbReference type="PANTHER" id="PTHR11575:SF24">
    <property type="entry name" value="5'-NUCLEOTIDASE"/>
    <property type="match status" value="1"/>
</dbReference>
<dbReference type="EMBL" id="LR214951">
    <property type="protein sequence ID" value="VEU59079.1"/>
    <property type="molecule type" value="Genomic_DNA"/>
</dbReference>
<keyword evidence="2" id="KW-0378">Hydrolase</keyword>
<feature type="signal peptide" evidence="2">
    <location>
        <begin position="1"/>
        <end position="20"/>
    </location>
</feature>
<dbReference type="GO" id="GO:0030288">
    <property type="term" value="C:outer membrane-bounded periplasmic space"/>
    <property type="evidence" value="ECO:0007669"/>
    <property type="project" value="TreeGrafter"/>
</dbReference>
<evidence type="ECO:0000313" key="6">
    <source>
        <dbReference type="EMBL" id="VEU59079.1"/>
    </source>
</evidence>
<dbReference type="KEGG" id="mnu:NCTC10166_00033"/>
<keyword evidence="7" id="KW-1185">Reference proteome</keyword>
<dbReference type="Gene3D" id="3.90.780.10">
    <property type="entry name" value="5'-Nucleotidase, C-terminal domain"/>
    <property type="match status" value="1"/>
</dbReference>
<dbReference type="InterPro" id="IPR006179">
    <property type="entry name" value="5_nucleotidase/apyrase"/>
</dbReference>
<dbReference type="InterPro" id="IPR006146">
    <property type="entry name" value="5'-Nucleotdase_CS"/>
</dbReference>
<evidence type="ECO:0000256" key="2">
    <source>
        <dbReference type="RuleBase" id="RU362119"/>
    </source>
</evidence>
<dbReference type="RefSeq" id="WP_129719467.1">
    <property type="nucleotide sequence ID" value="NZ_LR214951.1"/>
</dbReference>
<dbReference type="Proteomes" id="UP000289440">
    <property type="component" value="Chromosome"/>
</dbReference>
<evidence type="ECO:0000259" key="5">
    <source>
        <dbReference type="Pfam" id="PF02872"/>
    </source>
</evidence>
<proteinExistence type="inferred from homology"/>
<feature type="region of interest" description="Disordered" evidence="3">
    <location>
        <begin position="84"/>
        <end position="105"/>
    </location>
</feature>
<dbReference type="PRINTS" id="PR01607">
    <property type="entry name" value="APYRASEFAMLY"/>
</dbReference>
<dbReference type="InterPro" id="IPR029052">
    <property type="entry name" value="Metallo-depent_PP-like"/>
</dbReference>
<dbReference type="GO" id="GO:0016788">
    <property type="term" value="F:hydrolase activity, acting on ester bonds"/>
    <property type="evidence" value="ECO:0007669"/>
    <property type="project" value="InterPro"/>
</dbReference>
<comment type="similarity">
    <text evidence="2">Belongs to the 5'-nucleotidase family.</text>
</comment>
<gene>
    <name evidence="6" type="primary">ushA</name>
    <name evidence="6" type="ORF">NCTC10166_00033</name>
</gene>
<dbReference type="PROSITE" id="PS00786">
    <property type="entry name" value="5_NUCLEOTIDASE_2"/>
    <property type="match status" value="1"/>
</dbReference>
<feature type="domain" description="Calcineurin-like phosphoesterase" evidence="4">
    <location>
        <begin position="152"/>
        <end position="381"/>
    </location>
</feature>
<dbReference type="GO" id="GO:0009166">
    <property type="term" value="P:nucleotide catabolic process"/>
    <property type="evidence" value="ECO:0007669"/>
    <property type="project" value="InterPro"/>
</dbReference>
<dbReference type="SUPFAM" id="SSF55816">
    <property type="entry name" value="5'-nucleotidase (syn. UDP-sugar hydrolase), C-terminal domain"/>
    <property type="match status" value="1"/>
</dbReference>
<evidence type="ECO:0000256" key="3">
    <source>
        <dbReference type="SAM" id="MobiDB-lite"/>
    </source>
</evidence>
<dbReference type="InterPro" id="IPR004843">
    <property type="entry name" value="Calcineurin-like_PHP"/>
</dbReference>
<dbReference type="GO" id="GO:0000166">
    <property type="term" value="F:nucleotide binding"/>
    <property type="evidence" value="ECO:0007669"/>
    <property type="project" value="UniProtKB-KW"/>
</dbReference>